<evidence type="ECO:0000256" key="1">
    <source>
        <dbReference type="SAM" id="MobiDB-lite"/>
    </source>
</evidence>
<proteinExistence type="predicted"/>
<evidence type="ECO:0000313" key="2">
    <source>
        <dbReference type="EMBL" id="MEQ2165684.1"/>
    </source>
</evidence>
<feature type="compositionally biased region" description="Basic and acidic residues" evidence="1">
    <location>
        <begin position="1"/>
        <end position="14"/>
    </location>
</feature>
<accession>A0ABV0N2S3</accession>
<organism evidence="2 3">
    <name type="scientific">Goodea atripinnis</name>
    <dbReference type="NCBI Taxonomy" id="208336"/>
    <lineage>
        <taxon>Eukaryota</taxon>
        <taxon>Metazoa</taxon>
        <taxon>Chordata</taxon>
        <taxon>Craniata</taxon>
        <taxon>Vertebrata</taxon>
        <taxon>Euteleostomi</taxon>
        <taxon>Actinopterygii</taxon>
        <taxon>Neopterygii</taxon>
        <taxon>Teleostei</taxon>
        <taxon>Neoteleostei</taxon>
        <taxon>Acanthomorphata</taxon>
        <taxon>Ovalentaria</taxon>
        <taxon>Atherinomorphae</taxon>
        <taxon>Cyprinodontiformes</taxon>
        <taxon>Goodeidae</taxon>
        <taxon>Goodea</taxon>
    </lineage>
</organism>
<gene>
    <name evidence="2" type="ORF">GOODEAATRI_019670</name>
</gene>
<feature type="region of interest" description="Disordered" evidence="1">
    <location>
        <begin position="1"/>
        <end position="31"/>
    </location>
</feature>
<protein>
    <submittedName>
        <fullName evidence="2">Uncharacterized protein</fullName>
    </submittedName>
</protein>
<feature type="compositionally biased region" description="Basic and acidic residues" evidence="1">
    <location>
        <begin position="82"/>
        <end position="94"/>
    </location>
</feature>
<keyword evidence="3" id="KW-1185">Reference proteome</keyword>
<sequence>MPEQLKVFKGDDLSSYKPSSPKNRRMLYSGSSRPSFPGSFFPLESSPRHQRRAVNISEPFAVSVPLQQSNRFKKSNTFPLLEPKRQEGTEKNHTEVLTSRVSPEGEGIFSFIPF</sequence>
<evidence type="ECO:0000313" key="3">
    <source>
        <dbReference type="Proteomes" id="UP001476798"/>
    </source>
</evidence>
<dbReference type="EMBL" id="JAHRIO010021758">
    <property type="protein sequence ID" value="MEQ2165684.1"/>
    <property type="molecule type" value="Genomic_DNA"/>
</dbReference>
<dbReference type="Proteomes" id="UP001476798">
    <property type="component" value="Unassembled WGS sequence"/>
</dbReference>
<reference evidence="2 3" key="1">
    <citation type="submission" date="2021-06" db="EMBL/GenBank/DDBJ databases">
        <authorList>
            <person name="Palmer J.M."/>
        </authorList>
    </citation>
    <scope>NUCLEOTIDE SEQUENCE [LARGE SCALE GENOMIC DNA]</scope>
    <source>
        <strain evidence="2 3">GA_2019</strain>
        <tissue evidence="2">Muscle</tissue>
    </source>
</reference>
<feature type="region of interest" description="Disordered" evidence="1">
    <location>
        <begin position="74"/>
        <end position="99"/>
    </location>
</feature>
<comment type="caution">
    <text evidence="2">The sequence shown here is derived from an EMBL/GenBank/DDBJ whole genome shotgun (WGS) entry which is preliminary data.</text>
</comment>
<name>A0ABV0N2S3_9TELE</name>